<dbReference type="EMBL" id="LQYV01000024">
    <property type="protein sequence ID" value="KYD28539.1"/>
    <property type="molecule type" value="Genomic_DNA"/>
</dbReference>
<keyword evidence="1" id="KW-1133">Transmembrane helix</keyword>
<gene>
    <name evidence="2" type="ORF">B4109_3002</name>
</gene>
<dbReference type="Proteomes" id="UP000075424">
    <property type="component" value="Unassembled WGS sequence"/>
</dbReference>
<organism evidence="2 3">
    <name type="scientific">Geobacillus stearothermophilus</name>
    <name type="common">Bacillus stearothermophilus</name>
    <dbReference type="NCBI Taxonomy" id="1422"/>
    <lineage>
        <taxon>Bacteria</taxon>
        <taxon>Bacillati</taxon>
        <taxon>Bacillota</taxon>
        <taxon>Bacilli</taxon>
        <taxon>Bacillales</taxon>
        <taxon>Anoxybacillaceae</taxon>
        <taxon>Geobacillus</taxon>
    </lineage>
</organism>
<dbReference type="PATRIC" id="fig|1422.18.peg.1995"/>
<name>A0A150MVW2_GEOSE</name>
<protein>
    <submittedName>
        <fullName evidence="2">Uncharacterized protein</fullName>
    </submittedName>
</protein>
<comment type="caution">
    <text evidence="2">The sequence shown here is derived from an EMBL/GenBank/DDBJ whole genome shotgun (WGS) entry which is preliminary data.</text>
</comment>
<proteinExistence type="predicted"/>
<sequence>MKTWLKRFGEAYYRFLETDEDTDAILRETKLGWVPYAVSGAILALILIGNH</sequence>
<feature type="transmembrane region" description="Helical" evidence="1">
    <location>
        <begin position="33"/>
        <end position="50"/>
    </location>
</feature>
<dbReference type="AlphaFoldDB" id="A0A150MVW2"/>
<reference evidence="2 3" key="1">
    <citation type="submission" date="2016-01" db="EMBL/GenBank/DDBJ databases">
        <title>Draft Genome Sequences of Seven Thermophilic Sporeformers Isolated from Foods.</title>
        <authorList>
            <person name="Berendsen E.M."/>
            <person name="Wells-Bennik M.H."/>
            <person name="Krawcyk A.O."/>
            <person name="De Jong A."/>
            <person name="Holsappel S."/>
            <person name="Eijlander R.T."/>
            <person name="Kuipers O.P."/>
        </authorList>
    </citation>
    <scope>NUCLEOTIDE SEQUENCE [LARGE SCALE GENOMIC DNA]</scope>
    <source>
        <strain evidence="2 3">B4109</strain>
    </source>
</reference>
<accession>A0A150MVW2</accession>
<keyword evidence="1" id="KW-0472">Membrane</keyword>
<keyword evidence="1" id="KW-0812">Transmembrane</keyword>
<evidence type="ECO:0000256" key="1">
    <source>
        <dbReference type="SAM" id="Phobius"/>
    </source>
</evidence>
<dbReference type="RefSeq" id="WP_162839620.1">
    <property type="nucleotide sequence ID" value="NZ_JARMST010000041.1"/>
</dbReference>
<evidence type="ECO:0000313" key="2">
    <source>
        <dbReference type="EMBL" id="KYD28539.1"/>
    </source>
</evidence>
<dbReference type="GeneID" id="89613255"/>
<evidence type="ECO:0000313" key="3">
    <source>
        <dbReference type="Proteomes" id="UP000075424"/>
    </source>
</evidence>